<dbReference type="SUPFAM" id="SSF56300">
    <property type="entry name" value="Metallo-dependent phosphatases"/>
    <property type="match status" value="1"/>
</dbReference>
<comment type="caution">
    <text evidence="4">The sequence shown here is derived from an EMBL/GenBank/DDBJ whole genome shotgun (WGS) entry which is preliminary data.</text>
</comment>
<comment type="similarity">
    <text evidence="1">Belongs to the CapA family.</text>
</comment>
<dbReference type="Proteomes" id="UP000053372">
    <property type="component" value="Unassembled WGS sequence"/>
</dbReference>
<evidence type="ECO:0000259" key="3">
    <source>
        <dbReference type="SMART" id="SM00854"/>
    </source>
</evidence>
<dbReference type="PANTHER" id="PTHR33393:SF13">
    <property type="entry name" value="PGA BIOSYNTHESIS PROTEIN CAPA"/>
    <property type="match status" value="1"/>
</dbReference>
<dbReference type="CDD" id="cd07381">
    <property type="entry name" value="MPP_CapA"/>
    <property type="match status" value="1"/>
</dbReference>
<gene>
    <name evidence="4" type="ORF">BC008_22975</name>
</gene>
<evidence type="ECO:0000256" key="1">
    <source>
        <dbReference type="ARBA" id="ARBA00005662"/>
    </source>
</evidence>
<dbReference type="SMART" id="SM00854">
    <property type="entry name" value="PGA_cap"/>
    <property type="match status" value="1"/>
</dbReference>
<dbReference type="AlphaFoldDB" id="A0A0V7ZN72"/>
<dbReference type="EMBL" id="LMTZ01000103">
    <property type="protein sequence ID" value="KST65847.1"/>
    <property type="molecule type" value="Genomic_DNA"/>
</dbReference>
<dbReference type="Pfam" id="PF09587">
    <property type="entry name" value="PGA_cap"/>
    <property type="match status" value="1"/>
</dbReference>
<dbReference type="RefSeq" id="WP_058183948.1">
    <property type="nucleotide sequence ID" value="NZ_LMTZ01000103.1"/>
</dbReference>
<accession>A0A0V7ZN72</accession>
<dbReference type="InterPro" id="IPR029052">
    <property type="entry name" value="Metallo-depent_PP-like"/>
</dbReference>
<keyword evidence="5" id="KW-1185">Reference proteome</keyword>
<dbReference type="Gene3D" id="3.60.21.10">
    <property type="match status" value="1"/>
</dbReference>
<keyword evidence="2" id="KW-0812">Transmembrane</keyword>
<feature type="transmembrane region" description="Helical" evidence="2">
    <location>
        <begin position="392"/>
        <end position="414"/>
    </location>
</feature>
<dbReference type="PANTHER" id="PTHR33393">
    <property type="entry name" value="POLYGLUTAMINE SYNTHESIS ACCESSORY PROTEIN RV0574C-RELATED"/>
    <property type="match status" value="1"/>
</dbReference>
<feature type="domain" description="Capsule synthesis protein CapA" evidence="3">
    <location>
        <begin position="44"/>
        <end position="294"/>
    </location>
</feature>
<name>A0A0V7ZN72_9CYAN</name>
<reference evidence="4 5" key="1">
    <citation type="journal article" date="2015" name="Genome Announc.">
        <title>Draft Genome of the Euendolithic (true boring) Cyanobacterium Mastigocoleus testarum strain BC008.</title>
        <authorList>
            <person name="Guida B.S."/>
            <person name="Garcia-Pichel F."/>
        </authorList>
    </citation>
    <scope>NUCLEOTIDE SEQUENCE [LARGE SCALE GENOMIC DNA]</scope>
    <source>
        <strain evidence="4 5">BC008</strain>
    </source>
</reference>
<sequence length="427" mass="48373">MKIPQTTDRLIKFVFIKLVLIVAIAFFSYSQIVLAQPTYNQELTLLAGGDVEWSRMARWNLFHRDIIRYPLKFESKQEEARYPFIKVKSLLESADLTFANLESPLSDKAKRVGAFLAPTSFTEGLKWSGIDLVSVANNHALDAGVEGLKDTLNSLAQKNLPAIGGGENLDLARRPFIFNKNGVRLGFLAYTMSENSGDSSYAQPNRPGVMSTDFSLIKEDIQKLRQQVDYVILSFHWGLNNGEKPPFWVRHLAHKSIDAGADIILGHHPHYPHGIEVYNGKPIIYSLGNFIFGHNHPIWTDNFLARLTLTPEEIKKIEILPVAGENQDLAQPFLLDGERSRKLLEVVKQQTSDLKTNMNIVGDIGVINPATAQIPKTILDDIIYDLLLPKQLWMLLAAILSLGAVIWFVISRFMRRRRRRKQKRFST</sequence>
<keyword evidence="2" id="KW-1133">Transmembrane helix</keyword>
<dbReference type="InterPro" id="IPR019079">
    <property type="entry name" value="Capsule_synth_CapA"/>
</dbReference>
<proteinExistence type="inferred from homology"/>
<dbReference type="OrthoDB" id="9810906at2"/>
<protein>
    <recommendedName>
        <fullName evidence="3">Capsule synthesis protein CapA domain-containing protein</fullName>
    </recommendedName>
</protein>
<evidence type="ECO:0000256" key="2">
    <source>
        <dbReference type="SAM" id="Phobius"/>
    </source>
</evidence>
<organism evidence="4 5">
    <name type="scientific">Mastigocoleus testarum BC008</name>
    <dbReference type="NCBI Taxonomy" id="371196"/>
    <lineage>
        <taxon>Bacteria</taxon>
        <taxon>Bacillati</taxon>
        <taxon>Cyanobacteriota</taxon>
        <taxon>Cyanophyceae</taxon>
        <taxon>Nostocales</taxon>
        <taxon>Hapalosiphonaceae</taxon>
        <taxon>Mastigocoleus</taxon>
    </lineage>
</organism>
<evidence type="ECO:0000313" key="4">
    <source>
        <dbReference type="EMBL" id="KST65847.1"/>
    </source>
</evidence>
<dbReference type="InterPro" id="IPR052169">
    <property type="entry name" value="CW_Biosynth-Accessory"/>
</dbReference>
<evidence type="ECO:0000313" key="5">
    <source>
        <dbReference type="Proteomes" id="UP000053372"/>
    </source>
</evidence>
<keyword evidence="2" id="KW-0472">Membrane</keyword>